<reference evidence="1 2" key="1">
    <citation type="submission" date="2020-07" db="EMBL/GenBank/DDBJ databases">
        <title>Bacterium isolated from marine sediment.</title>
        <authorList>
            <person name="Shang D."/>
        </authorList>
    </citation>
    <scope>NUCLEOTIDE SEQUENCE [LARGE SCALE GENOMIC DNA]</scope>
    <source>
        <strain evidence="1 2">F6074</strain>
    </source>
</reference>
<comment type="caution">
    <text evidence="1">The sequence shown here is derived from an EMBL/GenBank/DDBJ whole genome shotgun (WGS) entry which is preliminary data.</text>
</comment>
<name>A0A7W2M477_9FLAO</name>
<dbReference type="RefSeq" id="WP_182203951.1">
    <property type="nucleotide sequence ID" value="NZ_JACGLT010000004.1"/>
</dbReference>
<dbReference type="AlphaFoldDB" id="A0A7W2M477"/>
<proteinExistence type="predicted"/>
<evidence type="ECO:0000313" key="1">
    <source>
        <dbReference type="EMBL" id="MBA6152407.1"/>
    </source>
</evidence>
<organism evidence="1 2">
    <name type="scientific">Gelidibacter maritimus</name>
    <dbReference type="NCBI Taxonomy" id="2761487"/>
    <lineage>
        <taxon>Bacteria</taxon>
        <taxon>Pseudomonadati</taxon>
        <taxon>Bacteroidota</taxon>
        <taxon>Flavobacteriia</taxon>
        <taxon>Flavobacteriales</taxon>
        <taxon>Flavobacteriaceae</taxon>
        <taxon>Gelidibacter</taxon>
    </lineage>
</organism>
<gene>
    <name evidence="1" type="ORF">H3Z82_06680</name>
</gene>
<protein>
    <submittedName>
        <fullName evidence="1">Uncharacterized protein</fullName>
    </submittedName>
</protein>
<dbReference type="EMBL" id="JACGLT010000004">
    <property type="protein sequence ID" value="MBA6152407.1"/>
    <property type="molecule type" value="Genomic_DNA"/>
</dbReference>
<evidence type="ECO:0000313" key="2">
    <source>
        <dbReference type="Proteomes" id="UP000541857"/>
    </source>
</evidence>
<keyword evidence="2" id="KW-1185">Reference proteome</keyword>
<dbReference type="Proteomes" id="UP000541857">
    <property type="component" value="Unassembled WGS sequence"/>
</dbReference>
<accession>A0A7W2M477</accession>
<sequence>MKIKKKELKKLIKSAKYKLDTLRPSDIQKNKFKPSYLQFEGYLDLFTTIEALIHVSILATQGDPYSPPHVKDHGRDIRRTLELASKLLPFEEGEFLDDVHIMMKQLESQP</sequence>